<name>A0A0F9EIW9_9ZZZZ</name>
<evidence type="ECO:0000313" key="1">
    <source>
        <dbReference type="EMBL" id="KKL23848.1"/>
    </source>
</evidence>
<sequence length="314" mass="37316">MGDLNSEITELEWLNLFHSAIQGKPDIQDNISCFRNLKYKPFFFNKFNLAIEEDDTEKLKEVTPDIILWNKELELVIVIEVKGENSVERRNLVQLNKYKEISIQEVQTRLRDATDNPLIIIKNIYTGIVYRKETVSNCYLSDDCRNLLEEIMENNLVFTQNHGEKLEILNNNLVSFDDLLRNALNNGFDLPLNPLIIFYLTKNPCEKGVIWGIVNHIHNNFYNNEKIDEIRINSILLRRDVFFYSDVKLNKIIEALENLFRLGICTRVDREYIFEFDKIQDFDKIKEIINRIDCKQQKPIQKDLIHYLREREPR</sequence>
<reference evidence="1" key="1">
    <citation type="journal article" date="2015" name="Nature">
        <title>Complex archaea that bridge the gap between prokaryotes and eukaryotes.</title>
        <authorList>
            <person name="Spang A."/>
            <person name="Saw J.H."/>
            <person name="Jorgensen S.L."/>
            <person name="Zaremba-Niedzwiedzka K."/>
            <person name="Martijn J."/>
            <person name="Lind A.E."/>
            <person name="van Eijk R."/>
            <person name="Schleper C."/>
            <person name="Guy L."/>
            <person name="Ettema T.J."/>
        </authorList>
    </citation>
    <scope>NUCLEOTIDE SEQUENCE</scope>
</reference>
<proteinExistence type="predicted"/>
<organism evidence="1">
    <name type="scientific">marine sediment metagenome</name>
    <dbReference type="NCBI Taxonomy" id="412755"/>
    <lineage>
        <taxon>unclassified sequences</taxon>
        <taxon>metagenomes</taxon>
        <taxon>ecological metagenomes</taxon>
    </lineage>
</organism>
<protein>
    <submittedName>
        <fullName evidence="1">Uncharacterized protein</fullName>
    </submittedName>
</protein>
<dbReference type="EMBL" id="LAZR01036816">
    <property type="protein sequence ID" value="KKL23848.1"/>
    <property type="molecule type" value="Genomic_DNA"/>
</dbReference>
<gene>
    <name evidence="1" type="ORF">LCGC14_2421270</name>
</gene>
<comment type="caution">
    <text evidence="1">The sequence shown here is derived from an EMBL/GenBank/DDBJ whole genome shotgun (WGS) entry which is preliminary data.</text>
</comment>
<dbReference type="AlphaFoldDB" id="A0A0F9EIW9"/>
<accession>A0A0F9EIW9</accession>